<comment type="caution">
    <text evidence="1">The sequence shown here is derived from an EMBL/GenBank/DDBJ whole genome shotgun (WGS) entry which is preliminary data.</text>
</comment>
<gene>
    <name evidence="1" type="ORF">DFH07DRAFT_960183</name>
</gene>
<name>A0AAD7NB40_9AGAR</name>
<dbReference type="EMBL" id="JARJLG010000071">
    <property type="protein sequence ID" value="KAJ7753340.1"/>
    <property type="molecule type" value="Genomic_DNA"/>
</dbReference>
<evidence type="ECO:0000313" key="1">
    <source>
        <dbReference type="EMBL" id="KAJ7753340.1"/>
    </source>
</evidence>
<protein>
    <submittedName>
        <fullName evidence="1">Uncharacterized protein</fullName>
    </submittedName>
</protein>
<dbReference type="AlphaFoldDB" id="A0AAD7NB40"/>
<accession>A0AAD7NB40</accession>
<sequence>MADNIPKNPDIDMSDELRALIPGAKVYPYKVHGFNINNALLGHKPDLVKIVKANPSGFLAAVVLSNDFRDHGRASGAIKLIMEAEGLGRHHVYPATPASLAPDAHKRLPLSMPWTNIIPNVTPEFRATALSREVLHGVYEEQNYCFYFIDLTFEQPPFLVLTYWKLADGTEPAAVKAALLAKFLSDPWVVDTTSNHTYLPNETKPEVLFCTILEFATFRTFDYSLHGTKRTIWSIVMPPLSTDPTHTAALQCHLMESPAFSFNVGFWGTTVPWCGPNGDLMSCLVCHSVNHYRHNCTITTSDSYHFRRGIHGDLPPEWNAVETPYLAE</sequence>
<reference evidence="1" key="1">
    <citation type="submission" date="2023-03" db="EMBL/GenBank/DDBJ databases">
        <title>Massive genome expansion in bonnet fungi (Mycena s.s.) driven by repeated elements and novel gene families across ecological guilds.</title>
        <authorList>
            <consortium name="Lawrence Berkeley National Laboratory"/>
            <person name="Harder C.B."/>
            <person name="Miyauchi S."/>
            <person name="Viragh M."/>
            <person name="Kuo A."/>
            <person name="Thoen E."/>
            <person name="Andreopoulos B."/>
            <person name="Lu D."/>
            <person name="Skrede I."/>
            <person name="Drula E."/>
            <person name="Henrissat B."/>
            <person name="Morin E."/>
            <person name="Kohler A."/>
            <person name="Barry K."/>
            <person name="LaButti K."/>
            <person name="Morin E."/>
            <person name="Salamov A."/>
            <person name="Lipzen A."/>
            <person name="Mereny Z."/>
            <person name="Hegedus B."/>
            <person name="Baldrian P."/>
            <person name="Stursova M."/>
            <person name="Weitz H."/>
            <person name="Taylor A."/>
            <person name="Grigoriev I.V."/>
            <person name="Nagy L.G."/>
            <person name="Martin F."/>
            <person name="Kauserud H."/>
        </authorList>
    </citation>
    <scope>NUCLEOTIDE SEQUENCE</scope>
    <source>
        <strain evidence="1">CBHHK188m</strain>
    </source>
</reference>
<proteinExistence type="predicted"/>
<organism evidence="1 2">
    <name type="scientific">Mycena maculata</name>
    <dbReference type="NCBI Taxonomy" id="230809"/>
    <lineage>
        <taxon>Eukaryota</taxon>
        <taxon>Fungi</taxon>
        <taxon>Dikarya</taxon>
        <taxon>Basidiomycota</taxon>
        <taxon>Agaricomycotina</taxon>
        <taxon>Agaricomycetes</taxon>
        <taxon>Agaricomycetidae</taxon>
        <taxon>Agaricales</taxon>
        <taxon>Marasmiineae</taxon>
        <taxon>Mycenaceae</taxon>
        <taxon>Mycena</taxon>
    </lineage>
</organism>
<dbReference type="Proteomes" id="UP001215280">
    <property type="component" value="Unassembled WGS sequence"/>
</dbReference>
<evidence type="ECO:0000313" key="2">
    <source>
        <dbReference type="Proteomes" id="UP001215280"/>
    </source>
</evidence>
<keyword evidence="2" id="KW-1185">Reference proteome</keyword>